<comment type="PTM">
    <text evidence="6">Activated by phosphorylation.</text>
</comment>
<evidence type="ECO:0000256" key="4">
    <source>
        <dbReference type="ARBA" id="ARBA00022842"/>
    </source>
</evidence>
<feature type="active site" description="Phosphoserine intermediate" evidence="6">
    <location>
        <position position="91"/>
    </location>
</feature>
<evidence type="ECO:0000256" key="7">
    <source>
        <dbReference type="RuleBase" id="RU004326"/>
    </source>
</evidence>
<keyword evidence="5 6" id="KW-0413">Isomerase</keyword>
<dbReference type="GO" id="GO:0008966">
    <property type="term" value="F:phosphoglucosamine mutase activity"/>
    <property type="evidence" value="ECO:0007669"/>
    <property type="project" value="UniProtKB-UniRule"/>
</dbReference>
<feature type="domain" description="Alpha-D-phosphohexomutase alpha/beta/alpha" evidence="11">
    <location>
        <begin position="247"/>
        <end position="348"/>
    </location>
</feature>
<dbReference type="PANTHER" id="PTHR43771:SF1">
    <property type="entry name" value="PHOSPHOMANNOMUTASE"/>
    <property type="match status" value="1"/>
</dbReference>
<dbReference type="InterPro" id="IPR005844">
    <property type="entry name" value="A-D-PHexomutase_a/b/a-I"/>
</dbReference>
<evidence type="ECO:0000313" key="12">
    <source>
        <dbReference type="EMBL" id="AKB84538.1"/>
    </source>
</evidence>
<feature type="binding site" evidence="6">
    <location>
        <position position="233"/>
    </location>
    <ligand>
        <name>Mg(2+)</name>
        <dbReference type="ChEBI" id="CHEBI:18420"/>
    </ligand>
</feature>
<dbReference type="PATRIC" id="fig|1434104.5.peg.530"/>
<feature type="binding site" evidence="6">
    <location>
        <position position="229"/>
    </location>
    <ligand>
        <name>Mg(2+)</name>
        <dbReference type="ChEBI" id="CHEBI:18420"/>
    </ligand>
</feature>
<dbReference type="Pfam" id="PF00408">
    <property type="entry name" value="PGM_PMM_IV"/>
    <property type="match status" value="1"/>
</dbReference>
<dbReference type="GeneID" id="24892979"/>
<evidence type="ECO:0000256" key="1">
    <source>
        <dbReference type="ARBA" id="ARBA00010231"/>
    </source>
</evidence>
<dbReference type="Pfam" id="PF02878">
    <property type="entry name" value="PGM_PMM_I"/>
    <property type="match status" value="1"/>
</dbReference>
<dbReference type="InterPro" id="IPR005846">
    <property type="entry name" value="A-D-PHexomutase_a/b/a-III"/>
</dbReference>
<dbReference type="OrthoDB" id="10363at2157"/>
<evidence type="ECO:0000256" key="2">
    <source>
        <dbReference type="ARBA" id="ARBA00022553"/>
    </source>
</evidence>
<dbReference type="HOGENOM" id="CLU_016950_7_1_2"/>
<feature type="domain" description="Alpha-D-phosphohexomutase C-terminal" evidence="8">
    <location>
        <begin position="357"/>
        <end position="427"/>
    </location>
</feature>
<dbReference type="Pfam" id="PF02880">
    <property type="entry name" value="PGM_PMM_III"/>
    <property type="match status" value="1"/>
</dbReference>
<dbReference type="SUPFAM" id="SSF53738">
    <property type="entry name" value="Phosphoglucomutase, first 3 domains"/>
    <property type="match status" value="3"/>
</dbReference>
<dbReference type="Pfam" id="PF02879">
    <property type="entry name" value="PGM_PMM_II"/>
    <property type="match status" value="1"/>
</dbReference>
<dbReference type="InterPro" id="IPR023666">
    <property type="entry name" value="GlmM_arc"/>
</dbReference>
<dbReference type="FunFam" id="3.40.120.10:FF:000001">
    <property type="entry name" value="Phosphoglucosamine mutase"/>
    <property type="match status" value="1"/>
</dbReference>
<dbReference type="NCBIfam" id="TIGR03990">
    <property type="entry name" value="Arch_GlmM"/>
    <property type="match status" value="1"/>
</dbReference>
<dbReference type="KEGG" id="mmet:MCMEM_0485"/>
<feature type="binding site" evidence="6">
    <location>
        <position position="231"/>
    </location>
    <ligand>
        <name>Mg(2+)</name>
        <dbReference type="ChEBI" id="CHEBI:18420"/>
    </ligand>
</feature>
<dbReference type="STRING" id="1434104.MCMEM_0485"/>
<dbReference type="InterPro" id="IPR005845">
    <property type="entry name" value="A-D-PHexomutase_a/b/a-II"/>
</dbReference>
<dbReference type="SUPFAM" id="SSF55957">
    <property type="entry name" value="Phosphoglucomutase, C-terminal domain"/>
    <property type="match status" value="1"/>
</dbReference>
<keyword evidence="2 6" id="KW-0597">Phosphoprotein</keyword>
<sequence>MKLFGSSGIRGITNKDVTVELALKVGLALGKTKRTAVIGRDPRIAGEMIEHAVISGLLSSGCDVVRVGMVSTPTLAYASRNYDCGVMITASHNPSEYVGIKLWNPDGMAFDSTQQEEIEEIIENEAFEPVRWDEIGNLTEDSNAIRQHVEMIVKSVERSSKRIVIDCGSGAGSTITPYVLREIGCEVITLNSQPDGYFPARNPEPNDSNLTLLKKAVKEFEADIGIAQDGDADRMMTVDENGEFITGDEMLAMFARHECKSDAKLVVPVDTSMMVDDALPDSTVVRTRVGDVYVAEEIKRSEADFGGEPSGSWIFPEISYCPDGIYASAKVMELVQDKTLSELKNELPHYPTRRGTVKCENDKKKAVMELVSSELATSGDVTDIDGIRVDLKEGWVLVRPSGTEPKIRITAEAREGVDKLYEMVENVVKRGVA</sequence>
<accession>A0A0E3SQT9</accession>
<dbReference type="Gene3D" id="3.40.120.10">
    <property type="entry name" value="Alpha-D-Glucose-1,6-Bisphosphate, subunit A, domain 3"/>
    <property type="match status" value="3"/>
</dbReference>
<evidence type="ECO:0000256" key="6">
    <source>
        <dbReference type="HAMAP-Rule" id="MF_01554"/>
    </source>
</evidence>
<gene>
    <name evidence="6" type="primary">glmM</name>
    <name evidence="12" type="ORF">MCMEM_0485</name>
</gene>
<feature type="modified residue" description="Phosphoserine" evidence="6">
    <location>
        <position position="91"/>
    </location>
</feature>
<dbReference type="InterPro" id="IPR016066">
    <property type="entry name" value="A-D-PHexomutase_CS"/>
</dbReference>
<dbReference type="EC" id="5.4.2.10" evidence="6"/>
<evidence type="ECO:0000313" key="13">
    <source>
        <dbReference type="Proteomes" id="UP000033048"/>
    </source>
</evidence>
<feature type="domain" description="Alpha-D-phosphohexomutase alpha/beta/alpha" evidence="9">
    <location>
        <begin position="2"/>
        <end position="127"/>
    </location>
</feature>
<dbReference type="GO" id="GO:0005975">
    <property type="term" value="P:carbohydrate metabolic process"/>
    <property type="evidence" value="ECO:0007669"/>
    <property type="project" value="InterPro"/>
</dbReference>
<dbReference type="InterPro" id="IPR016055">
    <property type="entry name" value="A-D-PHexomutase_a/b/a-I/II/III"/>
</dbReference>
<comment type="cofactor">
    <cofactor evidence="6">
        <name>Mg(2+)</name>
        <dbReference type="ChEBI" id="CHEBI:18420"/>
    </cofactor>
    <text evidence="6">Binds 1 Mg(2+) ion per subunit.</text>
</comment>
<feature type="domain" description="Alpha-D-phosphohexomutase alpha/beta/alpha" evidence="10">
    <location>
        <begin position="148"/>
        <end position="242"/>
    </location>
</feature>
<dbReference type="FunFam" id="3.40.120.10:FF:000003">
    <property type="entry name" value="Phosphoglucosamine mutase"/>
    <property type="match status" value="1"/>
</dbReference>
<keyword evidence="4 6" id="KW-0460">Magnesium</keyword>
<evidence type="ECO:0000256" key="5">
    <source>
        <dbReference type="ARBA" id="ARBA00023235"/>
    </source>
</evidence>
<feature type="binding site" description="via phosphate group" evidence="6">
    <location>
        <position position="91"/>
    </location>
    <ligand>
        <name>Mg(2+)</name>
        <dbReference type="ChEBI" id="CHEBI:18420"/>
    </ligand>
</feature>
<dbReference type="Gene3D" id="3.30.310.50">
    <property type="entry name" value="Alpha-D-phosphohexomutase, C-terminal domain"/>
    <property type="match status" value="1"/>
</dbReference>
<dbReference type="EMBL" id="CP009518">
    <property type="protein sequence ID" value="AKB84538.1"/>
    <property type="molecule type" value="Genomic_DNA"/>
</dbReference>
<evidence type="ECO:0000259" key="9">
    <source>
        <dbReference type="Pfam" id="PF02878"/>
    </source>
</evidence>
<comment type="catalytic activity">
    <reaction evidence="6">
        <text>alpha-D-glucosamine 1-phosphate = D-glucosamine 6-phosphate</text>
        <dbReference type="Rhea" id="RHEA:23424"/>
        <dbReference type="ChEBI" id="CHEBI:58516"/>
        <dbReference type="ChEBI" id="CHEBI:58725"/>
        <dbReference type="EC" id="5.4.2.10"/>
    </reaction>
</comment>
<dbReference type="InterPro" id="IPR005841">
    <property type="entry name" value="Alpha-D-phosphohexomutase_SF"/>
</dbReference>
<dbReference type="PRINTS" id="PR00509">
    <property type="entry name" value="PGMPMM"/>
</dbReference>
<dbReference type="Proteomes" id="UP000033048">
    <property type="component" value="Chromosome"/>
</dbReference>
<keyword evidence="3 6" id="KW-0479">Metal-binding</keyword>
<dbReference type="HAMAP" id="MF_01554_A">
    <property type="entry name" value="GlmM_A"/>
    <property type="match status" value="1"/>
</dbReference>
<evidence type="ECO:0000259" key="8">
    <source>
        <dbReference type="Pfam" id="PF00408"/>
    </source>
</evidence>
<organism evidence="12 13">
    <name type="scientific">Methanococcoides methylutens MM1</name>
    <dbReference type="NCBI Taxonomy" id="1434104"/>
    <lineage>
        <taxon>Archaea</taxon>
        <taxon>Methanobacteriati</taxon>
        <taxon>Methanobacteriota</taxon>
        <taxon>Stenosarchaea group</taxon>
        <taxon>Methanomicrobia</taxon>
        <taxon>Methanosarcinales</taxon>
        <taxon>Methanosarcinaceae</taxon>
        <taxon>Methanococcoides</taxon>
    </lineage>
</organism>
<dbReference type="RefSeq" id="WP_048204736.1">
    <property type="nucleotide sequence ID" value="NZ_CP009518.1"/>
</dbReference>
<reference evidence="12 13" key="1">
    <citation type="submission" date="2014-07" db="EMBL/GenBank/DDBJ databases">
        <title>Methanogenic archaea and the global carbon cycle.</title>
        <authorList>
            <person name="Henriksen J.R."/>
            <person name="Luke J."/>
            <person name="Reinhart S."/>
            <person name="Benedict M.N."/>
            <person name="Youngblut N.D."/>
            <person name="Metcalf M.E."/>
            <person name="Whitaker R.J."/>
            <person name="Metcalf W.W."/>
        </authorList>
    </citation>
    <scope>NUCLEOTIDE SEQUENCE [LARGE SCALE GENOMIC DNA]</scope>
    <source>
        <strain evidence="12 13">MM1</strain>
    </source>
</reference>
<proteinExistence type="inferred from homology"/>
<dbReference type="InterPro" id="IPR005843">
    <property type="entry name" value="A-D-PHexomutase_C"/>
</dbReference>
<dbReference type="PANTHER" id="PTHR43771">
    <property type="entry name" value="PHOSPHOMANNOMUTASE"/>
    <property type="match status" value="1"/>
</dbReference>
<dbReference type="InterPro" id="IPR036900">
    <property type="entry name" value="A-D-PHexomutase_C_sf"/>
</dbReference>
<dbReference type="AlphaFoldDB" id="A0A0E3SQT9"/>
<name>A0A0E3SQT9_METMT</name>
<dbReference type="GO" id="GO:0000287">
    <property type="term" value="F:magnesium ion binding"/>
    <property type="evidence" value="ECO:0007669"/>
    <property type="project" value="UniProtKB-UniRule"/>
</dbReference>
<dbReference type="CDD" id="cd03087">
    <property type="entry name" value="PGM_like1"/>
    <property type="match status" value="1"/>
</dbReference>
<dbReference type="InterPro" id="IPR024086">
    <property type="entry name" value="GlmM_arc-type"/>
</dbReference>
<evidence type="ECO:0000256" key="3">
    <source>
        <dbReference type="ARBA" id="ARBA00022723"/>
    </source>
</evidence>
<comment type="function">
    <text evidence="6">Catalyzes the conversion of glucosamine-6-phosphate to glucosamine-1-phosphate.</text>
</comment>
<evidence type="ECO:0000259" key="10">
    <source>
        <dbReference type="Pfam" id="PF02879"/>
    </source>
</evidence>
<comment type="similarity">
    <text evidence="1 6 7">Belongs to the phosphohexose mutase family.</text>
</comment>
<dbReference type="PROSITE" id="PS00710">
    <property type="entry name" value="PGM_PMM"/>
    <property type="match status" value="1"/>
</dbReference>
<evidence type="ECO:0000259" key="11">
    <source>
        <dbReference type="Pfam" id="PF02880"/>
    </source>
</evidence>
<protein>
    <recommendedName>
        <fullName evidence="6">Probable phosphoglucosamine mutase</fullName>
        <ecNumber evidence="6">5.4.2.10</ecNumber>
    </recommendedName>
</protein>
<keyword evidence="13" id="KW-1185">Reference proteome</keyword>